<dbReference type="Proteomes" id="UP000007754">
    <property type="component" value="Chromosome 4"/>
</dbReference>
<dbReference type="Pfam" id="PF13812">
    <property type="entry name" value="PPR_3"/>
    <property type="match status" value="1"/>
</dbReference>
<proteinExistence type="inferred from homology"/>
<accession>A0A674GYZ9</accession>
<feature type="region of interest" description="Disordered" evidence="13">
    <location>
        <begin position="37"/>
        <end position="57"/>
    </location>
</feature>
<feature type="region of interest" description="Disordered" evidence="13">
    <location>
        <begin position="179"/>
        <end position="202"/>
    </location>
</feature>
<dbReference type="OMA" id="IEERWFI"/>
<dbReference type="GO" id="GO:0005840">
    <property type="term" value="C:ribosome"/>
    <property type="evidence" value="ECO:0007669"/>
    <property type="project" value="UniProtKB-KW"/>
</dbReference>
<feature type="compositionally biased region" description="Acidic residues" evidence="13">
    <location>
        <begin position="823"/>
        <end position="832"/>
    </location>
</feature>
<keyword evidence="6" id="KW-0694">RNA-binding</keyword>
<keyword evidence="10" id="KW-0687">Ribonucleoprotein</keyword>
<dbReference type="InterPro" id="IPR002885">
    <property type="entry name" value="PPR_rpt"/>
</dbReference>
<evidence type="ECO:0000256" key="3">
    <source>
        <dbReference type="ARBA" id="ARBA00022730"/>
    </source>
</evidence>
<keyword evidence="8" id="KW-0689">Ribosomal protein</keyword>
<name>A0A674GYZ9_TAEGU</name>
<keyword evidence="15" id="KW-1185">Reference proteome</keyword>
<dbReference type="GO" id="GO:0043024">
    <property type="term" value="F:ribosomal small subunit binding"/>
    <property type="evidence" value="ECO:0007669"/>
    <property type="project" value="Ensembl"/>
</dbReference>
<dbReference type="Gene3D" id="1.25.40.10">
    <property type="entry name" value="Tetratricopeptide repeat domain"/>
    <property type="match status" value="2"/>
</dbReference>
<evidence type="ECO:0000256" key="8">
    <source>
        <dbReference type="ARBA" id="ARBA00022980"/>
    </source>
</evidence>
<evidence type="ECO:0000256" key="1">
    <source>
        <dbReference type="ARBA" id="ARBA00004173"/>
    </source>
</evidence>
<dbReference type="GO" id="GO:0019843">
    <property type="term" value="F:rRNA binding"/>
    <property type="evidence" value="ECO:0007669"/>
    <property type="project" value="UniProtKB-KW"/>
</dbReference>
<keyword evidence="3" id="KW-0699">rRNA-binding</keyword>
<feature type="repeat" description="PPR" evidence="12">
    <location>
        <begin position="411"/>
        <end position="445"/>
    </location>
</feature>
<reference evidence="14" key="2">
    <citation type="submission" date="2025-08" db="UniProtKB">
        <authorList>
            <consortium name="Ensembl"/>
        </authorList>
    </citation>
    <scope>IDENTIFICATION</scope>
</reference>
<dbReference type="GO" id="GO:0005829">
    <property type="term" value="C:cytosol"/>
    <property type="evidence" value="ECO:0007669"/>
    <property type="project" value="Ensembl"/>
</dbReference>
<evidence type="ECO:0000256" key="11">
    <source>
        <dbReference type="ARBA" id="ARBA00035134"/>
    </source>
</evidence>
<reference evidence="14" key="3">
    <citation type="submission" date="2025-09" db="UniProtKB">
        <authorList>
            <consortium name="Ensembl"/>
        </authorList>
    </citation>
    <scope>IDENTIFICATION</scope>
</reference>
<reference evidence="14 15" key="1">
    <citation type="journal article" date="2010" name="Nature">
        <title>The genome of a songbird.</title>
        <authorList>
            <person name="Warren W.C."/>
            <person name="Clayton D.F."/>
            <person name="Ellegren H."/>
            <person name="Arnold A.P."/>
            <person name="Hillier L.W."/>
            <person name="Kunstner A."/>
            <person name="Searle S."/>
            <person name="White S."/>
            <person name="Vilella A.J."/>
            <person name="Fairley S."/>
            <person name="Heger A."/>
            <person name="Kong L."/>
            <person name="Ponting C.P."/>
            <person name="Jarvis E.D."/>
            <person name="Mello C.V."/>
            <person name="Minx P."/>
            <person name="Lovell P."/>
            <person name="Velho T.A."/>
            <person name="Ferris M."/>
            <person name="Balakrishnan C.N."/>
            <person name="Sinha S."/>
            <person name="Blatti C."/>
            <person name="London S.E."/>
            <person name="Li Y."/>
            <person name="Lin Y.C."/>
            <person name="George J."/>
            <person name="Sweedler J."/>
            <person name="Southey B."/>
            <person name="Gunaratne P."/>
            <person name="Watson M."/>
            <person name="Nam K."/>
            <person name="Backstrom N."/>
            <person name="Smeds L."/>
            <person name="Nabholz B."/>
            <person name="Itoh Y."/>
            <person name="Whitney O."/>
            <person name="Pfenning A.R."/>
            <person name="Howard J."/>
            <person name="Volker M."/>
            <person name="Skinner B.M."/>
            <person name="Griffin D.K."/>
            <person name="Ye L."/>
            <person name="McLaren W.M."/>
            <person name="Flicek P."/>
            <person name="Quesada V."/>
            <person name="Velasco G."/>
            <person name="Lopez-Otin C."/>
            <person name="Puente X.S."/>
            <person name="Olender T."/>
            <person name="Lancet D."/>
            <person name="Smit A.F."/>
            <person name="Hubley R."/>
            <person name="Konkel M.K."/>
            <person name="Walker J.A."/>
            <person name="Batzer M.A."/>
            <person name="Gu W."/>
            <person name="Pollock D.D."/>
            <person name="Chen L."/>
            <person name="Cheng Z."/>
            <person name="Eichler E.E."/>
            <person name="Stapley J."/>
            <person name="Slate J."/>
            <person name="Ekblom R."/>
            <person name="Birkhead T."/>
            <person name="Burke T."/>
            <person name="Burt D."/>
            <person name="Scharff C."/>
            <person name="Adam I."/>
            <person name="Richard H."/>
            <person name="Sultan M."/>
            <person name="Soldatov A."/>
            <person name="Lehrach H."/>
            <person name="Edwards S.V."/>
            <person name="Yang S.P."/>
            <person name="Li X."/>
            <person name="Graves T."/>
            <person name="Fulton L."/>
            <person name="Nelson J."/>
            <person name="Chinwalla A."/>
            <person name="Hou S."/>
            <person name="Mardis E.R."/>
            <person name="Wilson R.K."/>
        </authorList>
    </citation>
    <scope>NUCLEOTIDE SEQUENCE [LARGE SCALE GENOMIC DNA]</scope>
</reference>
<dbReference type="GO" id="GO:0005886">
    <property type="term" value="C:plasma membrane"/>
    <property type="evidence" value="ECO:0007669"/>
    <property type="project" value="Ensembl"/>
</dbReference>
<keyword evidence="5" id="KW-0810">Translation regulation</keyword>
<evidence type="ECO:0000256" key="4">
    <source>
        <dbReference type="ARBA" id="ARBA00022737"/>
    </source>
</evidence>
<dbReference type="InterPro" id="IPR037387">
    <property type="entry name" value="PTCD3"/>
</dbReference>
<dbReference type="PANTHER" id="PTHR16276">
    <property type="entry name" value="PENTATRICOPEPTIDE REPEAT DOMAIN-CONTAINING PROTEIN 3"/>
    <property type="match status" value="1"/>
</dbReference>
<dbReference type="GO" id="GO:0006417">
    <property type="term" value="P:regulation of translation"/>
    <property type="evidence" value="ECO:0007669"/>
    <property type="project" value="UniProtKB-KW"/>
</dbReference>
<dbReference type="Pfam" id="PF22330">
    <property type="entry name" value="Rib_mS39_PPR"/>
    <property type="match status" value="1"/>
</dbReference>
<feature type="region of interest" description="Disordered" evidence="13">
    <location>
        <begin position="353"/>
        <end position="398"/>
    </location>
</feature>
<comment type="subcellular location">
    <subcellularLocation>
        <location evidence="1">Mitochondrion</location>
    </subcellularLocation>
</comment>
<dbReference type="Ensembl" id="ENSTGUT00000029180.1">
    <property type="protein sequence ID" value="ENSTGUP00000028364.1"/>
    <property type="gene ID" value="ENSTGUG00000010760.2"/>
</dbReference>
<dbReference type="InterPro" id="IPR011990">
    <property type="entry name" value="TPR-like_helical_dom_sf"/>
</dbReference>
<evidence type="ECO:0000256" key="9">
    <source>
        <dbReference type="ARBA" id="ARBA00023128"/>
    </source>
</evidence>
<feature type="region of interest" description="Disordered" evidence="13">
    <location>
        <begin position="816"/>
        <end position="842"/>
    </location>
</feature>
<dbReference type="GO" id="GO:0005654">
    <property type="term" value="C:nucleoplasm"/>
    <property type="evidence" value="ECO:0007669"/>
    <property type="project" value="Ensembl"/>
</dbReference>
<evidence type="ECO:0000313" key="14">
    <source>
        <dbReference type="Ensembl" id="ENSTGUP00000028364.1"/>
    </source>
</evidence>
<comment type="similarity">
    <text evidence="2">Belongs to the mitochondrion-specific ribosomal protein mS39 family.</text>
</comment>
<dbReference type="PANTHER" id="PTHR16276:SF1">
    <property type="entry name" value="SMALL RIBOSOMAL SUBUNIT PROTEIN MS39"/>
    <property type="match status" value="1"/>
</dbReference>
<evidence type="ECO:0000256" key="12">
    <source>
        <dbReference type="PROSITE-ProRule" id="PRU00708"/>
    </source>
</evidence>
<sequence length="868" mass="97329">MYKPRLPPSRRLGHGPTGPHVPACPAAGRRKAAVGCGARHAGTGSTRHHPHSSARSHMEPHLISSAVYMPKDTPTSRRHGTTLGGLMAIEQSPPGRLQLPLEAPRHGQHHAVLAVGRGVGRAGRYHRRGGAVPASPPLEEWCRPPAQRAERGAMAARRVGAGCWQRALGLSLSRRCRLPRGPDSYRSSSSSPALGKTVDNSQVTQEEIVLPRRKTWDKLAVLQTLASTVKRDPTAAHYMFQDDPFLMPRNAANSRLYSLSKESGRNAAKYIIKNFPQYFDKTFAEPNIPCLMPETLTPQTEGVSEEALRERIHLRMVKESVDMFDQLLQAGTPVSLETTNSLLDLVCFYGDGEPTPEKEQEEKGDLEESGVNASEQKAPKRQFQRGSQSSGPRWRENNHAERIFKIMPEKNAHSYCTMIRGMVKHGAYSKAYDMYIDLLNERHKADVHTFNALIRAVPYLKERFVERWELTKDLLTHMAQQKVQPTLLTFNSVLKSLRRCGGVGRTMSLFVLKEMEALDIEPSLASYEHLLSVHYKGVDAPSSDIISEVLNEVENRSFTAQDPDDANFFTTAMQVCCDLKDIKLAYQLNKALEKGDNWKFLDVDRSNGYWSKFFSLLCMMEQIEVVLKWYKETSSSLFYPSPKNILDLLQALDAANQLEMIPSVWEDVKQLGFSRRQDLLEEFLSLMSRDQHPSEIQQAFAKCAEEIKAVHEPAGPGQVPLEWTGSALGHVVVLFSRAGRTQDAWNMMEHFQKINRIPTDRVMDEFLNCAKQTNCPDEAIRMVKLAASLGLPLSQKLKSRTEEEFELSETQKKALESIKWDGDSSDSDSDSSDSDRAAALMNAQCSDTGPAWQDTVLMCQLEAVKSSW</sequence>
<dbReference type="PROSITE" id="PS51375">
    <property type="entry name" value="PPR"/>
    <property type="match status" value="1"/>
</dbReference>
<evidence type="ECO:0000256" key="5">
    <source>
        <dbReference type="ARBA" id="ARBA00022845"/>
    </source>
</evidence>
<organism evidence="14 15">
    <name type="scientific">Taeniopygia guttata</name>
    <name type="common">Zebra finch</name>
    <name type="synonym">Poephila guttata</name>
    <dbReference type="NCBI Taxonomy" id="59729"/>
    <lineage>
        <taxon>Eukaryota</taxon>
        <taxon>Metazoa</taxon>
        <taxon>Chordata</taxon>
        <taxon>Craniata</taxon>
        <taxon>Vertebrata</taxon>
        <taxon>Euteleostomi</taxon>
        <taxon>Archelosauria</taxon>
        <taxon>Archosauria</taxon>
        <taxon>Dinosauria</taxon>
        <taxon>Saurischia</taxon>
        <taxon>Theropoda</taxon>
        <taxon>Coelurosauria</taxon>
        <taxon>Aves</taxon>
        <taxon>Neognathae</taxon>
        <taxon>Neoaves</taxon>
        <taxon>Telluraves</taxon>
        <taxon>Australaves</taxon>
        <taxon>Passeriformes</taxon>
        <taxon>Passeroidea</taxon>
        <taxon>Estrildidae</taxon>
        <taxon>Estrildinae</taxon>
        <taxon>Taeniopygia</taxon>
    </lineage>
</organism>
<dbReference type="InterPro" id="IPR055063">
    <property type="entry name" value="Rib_mS39_PPR"/>
</dbReference>
<dbReference type="GO" id="GO:0005759">
    <property type="term" value="C:mitochondrial matrix"/>
    <property type="evidence" value="ECO:0007669"/>
    <property type="project" value="Ensembl"/>
</dbReference>
<dbReference type="GO" id="GO:1990904">
    <property type="term" value="C:ribonucleoprotein complex"/>
    <property type="evidence" value="ECO:0007669"/>
    <property type="project" value="UniProtKB-KW"/>
</dbReference>
<protein>
    <recommendedName>
        <fullName evidence="11">Small ribosomal subunit protein mS39</fullName>
    </recommendedName>
</protein>
<evidence type="ECO:0000313" key="15">
    <source>
        <dbReference type="Proteomes" id="UP000007754"/>
    </source>
</evidence>
<evidence type="ECO:0000256" key="2">
    <source>
        <dbReference type="ARBA" id="ARBA00008551"/>
    </source>
</evidence>
<evidence type="ECO:0000256" key="10">
    <source>
        <dbReference type="ARBA" id="ARBA00023274"/>
    </source>
</evidence>
<feature type="region of interest" description="Disordered" evidence="13">
    <location>
        <begin position="1"/>
        <end position="25"/>
    </location>
</feature>
<dbReference type="GeneTree" id="ENSGT00390000016876"/>
<evidence type="ECO:0000256" key="6">
    <source>
        <dbReference type="ARBA" id="ARBA00022884"/>
    </source>
</evidence>
<evidence type="ECO:0000256" key="13">
    <source>
        <dbReference type="SAM" id="MobiDB-lite"/>
    </source>
</evidence>
<dbReference type="AlphaFoldDB" id="A0A674GYZ9"/>
<dbReference type="InParanoid" id="A0A674GYZ9"/>
<keyword evidence="4" id="KW-0677">Repeat</keyword>
<keyword evidence="7" id="KW-0809">Transit peptide</keyword>
<evidence type="ECO:0000256" key="7">
    <source>
        <dbReference type="ARBA" id="ARBA00022946"/>
    </source>
</evidence>
<keyword evidence="9" id="KW-0496">Mitochondrion</keyword>
<dbReference type="GO" id="GO:0032543">
    <property type="term" value="P:mitochondrial translation"/>
    <property type="evidence" value="ECO:0007669"/>
    <property type="project" value="Ensembl"/>
</dbReference>